<comment type="cofactor">
    <cofactor evidence="1">
        <name>[4Fe-4S] cluster</name>
        <dbReference type="ChEBI" id="CHEBI:49883"/>
    </cofactor>
</comment>
<sequence>MATTHLNFVSPRINPLLRSFECLQSPSRDLNASPFSVSAIASSSSSQTTELVPHRLQRLVEEFQSLTEPVDRLKWVLRHASLIPPMPDSSRTEANRVMGCTARVWLDAELGQDGKMRFWADSDSDVSKGMCSCLIQVLDAATPEQVMELKTEDLAELNVGLLRGERSRVNTWHNVLVSMQKKTRRFVAERDGKAPSFERFPSLVLTADGIEAKGSFAEAQAKYLFPEESRVQELVSVLKEKKIGVSAHFYMDPEVQGVLTAAQKHWPHISISDSLIMADAAVNMAKAGCQFITVLGVDFMSENVRAILDQAGFGEVGVYRMSDETIGCSLADAASAPAYLNYLKAASLSPPSLHVVYINTSLETKAFAHELVPTITCTSSNVAFAQMPELNVWYGPDSYMGANIVKLFQQMTLMTDEEIANIHPKHSLNSIKSLLSRLHYFQGPNSIRVGDVALPVVPGVAGGEGCSIHGGCASCPYMKMNSLNSLLKVCYNLPDVENAIGEFKAERFKQQTPQGKLIADVGCEPILHMRHFQANKELPEELVHQVLNCESKR</sequence>
<evidence type="ECO:0000256" key="9">
    <source>
        <dbReference type="ARBA" id="ARBA00022679"/>
    </source>
</evidence>
<dbReference type="Pfam" id="PF02657">
    <property type="entry name" value="SufE"/>
    <property type="match status" value="1"/>
</dbReference>
<dbReference type="GO" id="GO:0009507">
    <property type="term" value="C:chloroplast"/>
    <property type="evidence" value="ECO:0007669"/>
    <property type="project" value="UniProtKB-SubCell"/>
</dbReference>
<dbReference type="Proteomes" id="UP000489600">
    <property type="component" value="Unassembled WGS sequence"/>
</dbReference>
<dbReference type="PANTHER" id="PTHR30573">
    <property type="entry name" value="QUINOLINATE SYNTHETASE A"/>
    <property type="match status" value="1"/>
</dbReference>
<name>A0A565CPQ9_9BRAS</name>
<dbReference type="InterPro" id="IPR036094">
    <property type="entry name" value="NadA_sf"/>
</dbReference>
<dbReference type="InterPro" id="IPR003473">
    <property type="entry name" value="NadA"/>
</dbReference>
<dbReference type="Gene3D" id="3.40.50.10800">
    <property type="entry name" value="NadA-like"/>
    <property type="match status" value="2"/>
</dbReference>
<keyword evidence="9" id="KW-0808">Transferase</keyword>
<dbReference type="GO" id="GO:0051176">
    <property type="term" value="P:positive regulation of sulfur metabolic process"/>
    <property type="evidence" value="ECO:0007669"/>
    <property type="project" value="UniProtKB-ARBA"/>
</dbReference>
<dbReference type="GO" id="GO:0008047">
    <property type="term" value="F:enzyme activator activity"/>
    <property type="evidence" value="ECO:0007669"/>
    <property type="project" value="UniProtKB-ARBA"/>
</dbReference>
<organism evidence="14 15">
    <name type="scientific">Arabis nemorensis</name>
    <dbReference type="NCBI Taxonomy" id="586526"/>
    <lineage>
        <taxon>Eukaryota</taxon>
        <taxon>Viridiplantae</taxon>
        <taxon>Streptophyta</taxon>
        <taxon>Embryophyta</taxon>
        <taxon>Tracheophyta</taxon>
        <taxon>Spermatophyta</taxon>
        <taxon>Magnoliopsida</taxon>
        <taxon>eudicotyledons</taxon>
        <taxon>Gunneridae</taxon>
        <taxon>Pentapetalae</taxon>
        <taxon>rosids</taxon>
        <taxon>malvids</taxon>
        <taxon>Brassicales</taxon>
        <taxon>Brassicaceae</taxon>
        <taxon>Arabideae</taxon>
        <taxon>Arabis</taxon>
    </lineage>
</organism>
<feature type="domain" description="Fe-S metabolism associated" evidence="13">
    <location>
        <begin position="60"/>
        <end position="181"/>
    </location>
</feature>
<dbReference type="GO" id="GO:0051539">
    <property type="term" value="F:4 iron, 4 sulfur cluster binding"/>
    <property type="evidence" value="ECO:0007669"/>
    <property type="project" value="UniProtKB-KW"/>
</dbReference>
<dbReference type="SUPFAM" id="SSF142754">
    <property type="entry name" value="NadA-like"/>
    <property type="match status" value="1"/>
</dbReference>
<keyword evidence="12" id="KW-0411">Iron-sulfur</keyword>
<keyword evidence="10" id="KW-0479">Metal-binding</keyword>
<evidence type="ECO:0000256" key="8">
    <source>
        <dbReference type="ARBA" id="ARBA00022642"/>
    </source>
</evidence>
<evidence type="ECO:0000259" key="13">
    <source>
        <dbReference type="Pfam" id="PF02657"/>
    </source>
</evidence>
<accession>A0A565CPQ9</accession>
<dbReference type="Gene3D" id="3.90.1010.10">
    <property type="match status" value="1"/>
</dbReference>
<keyword evidence="11" id="KW-0408">Iron</keyword>
<comment type="caution">
    <text evidence="14">The sequence shown here is derived from an EMBL/GenBank/DDBJ whole genome shotgun (WGS) entry which is preliminary data.</text>
</comment>
<evidence type="ECO:0000313" key="14">
    <source>
        <dbReference type="EMBL" id="VVB15534.1"/>
    </source>
</evidence>
<dbReference type="Pfam" id="PF02445">
    <property type="entry name" value="NadA"/>
    <property type="match status" value="1"/>
</dbReference>
<evidence type="ECO:0000256" key="6">
    <source>
        <dbReference type="ARBA" id="ARBA00022528"/>
    </source>
</evidence>
<keyword evidence="8" id="KW-0662">Pyridine nucleotide biosynthesis</keyword>
<dbReference type="AlphaFoldDB" id="A0A565CPQ9"/>
<evidence type="ECO:0000313" key="15">
    <source>
        <dbReference type="Proteomes" id="UP000489600"/>
    </source>
</evidence>
<dbReference type="EC" id="2.5.1.72" evidence="4"/>
<keyword evidence="6" id="KW-0150">Chloroplast</keyword>
<protein>
    <recommendedName>
        <fullName evidence="4">quinolinate synthase</fullName>
        <ecNumber evidence="4">2.5.1.72</ecNumber>
    </recommendedName>
</protein>
<dbReference type="GO" id="GO:0008987">
    <property type="term" value="F:quinolinate synthetase A activity"/>
    <property type="evidence" value="ECO:0007669"/>
    <property type="project" value="InterPro"/>
</dbReference>
<evidence type="ECO:0000256" key="5">
    <source>
        <dbReference type="ARBA" id="ARBA00022485"/>
    </source>
</evidence>
<dbReference type="OrthoDB" id="66991at2759"/>
<comment type="subcellular location">
    <subcellularLocation>
        <location evidence="2">Plastid</location>
        <location evidence="2">Chloroplast</location>
    </subcellularLocation>
</comment>
<dbReference type="UniPathway" id="UPA00253">
    <property type="reaction ID" value="UER00327"/>
</dbReference>
<dbReference type="EMBL" id="CABITT030000008">
    <property type="protein sequence ID" value="VVB15534.1"/>
    <property type="molecule type" value="Genomic_DNA"/>
</dbReference>
<keyword evidence="15" id="KW-1185">Reference proteome</keyword>
<keyword evidence="5" id="KW-0004">4Fe-4S</keyword>
<dbReference type="GO" id="GO:0016226">
    <property type="term" value="P:iron-sulfur cluster assembly"/>
    <property type="evidence" value="ECO:0007669"/>
    <property type="project" value="UniProtKB-ARBA"/>
</dbReference>
<dbReference type="GO" id="GO:0034628">
    <property type="term" value="P:'de novo' NAD+ biosynthetic process from L-aspartate"/>
    <property type="evidence" value="ECO:0007669"/>
    <property type="project" value="TreeGrafter"/>
</dbReference>
<evidence type="ECO:0000256" key="11">
    <source>
        <dbReference type="ARBA" id="ARBA00023004"/>
    </source>
</evidence>
<evidence type="ECO:0000256" key="10">
    <source>
        <dbReference type="ARBA" id="ARBA00022723"/>
    </source>
</evidence>
<dbReference type="SUPFAM" id="SSF82649">
    <property type="entry name" value="SufE/NifU"/>
    <property type="match status" value="1"/>
</dbReference>
<reference evidence="14" key="1">
    <citation type="submission" date="2019-07" db="EMBL/GenBank/DDBJ databases">
        <authorList>
            <person name="Dittberner H."/>
        </authorList>
    </citation>
    <scope>NUCLEOTIDE SEQUENCE [LARGE SCALE GENOMIC DNA]</scope>
</reference>
<proteinExistence type="predicted"/>
<evidence type="ECO:0000256" key="2">
    <source>
        <dbReference type="ARBA" id="ARBA00004229"/>
    </source>
</evidence>
<evidence type="ECO:0000256" key="12">
    <source>
        <dbReference type="ARBA" id="ARBA00023014"/>
    </source>
</evidence>
<evidence type="ECO:0000256" key="1">
    <source>
        <dbReference type="ARBA" id="ARBA00001966"/>
    </source>
</evidence>
<dbReference type="InterPro" id="IPR003808">
    <property type="entry name" value="Fe-S_metab-assoc_dom"/>
</dbReference>
<keyword evidence="7" id="KW-0934">Plastid</keyword>
<dbReference type="PANTHER" id="PTHR30573:SF0">
    <property type="entry name" value="QUINOLINATE SYNTHASE, CHLOROPLASTIC"/>
    <property type="match status" value="1"/>
</dbReference>
<dbReference type="FunFam" id="3.90.1010.10:FF:000010">
    <property type="entry name" value="Quinolinate synthase, chloroplastic"/>
    <property type="match status" value="1"/>
</dbReference>
<evidence type="ECO:0000256" key="7">
    <source>
        <dbReference type="ARBA" id="ARBA00022640"/>
    </source>
</evidence>
<dbReference type="GO" id="GO:0046872">
    <property type="term" value="F:metal ion binding"/>
    <property type="evidence" value="ECO:0007669"/>
    <property type="project" value="UniProtKB-KW"/>
</dbReference>
<comment type="pathway">
    <text evidence="3">Cofactor biosynthesis; NAD(+) biosynthesis; quinolinate from iminoaspartate: step 1/1.</text>
</comment>
<gene>
    <name evidence="14" type="ORF">ANE_LOCUS25978</name>
</gene>
<evidence type="ECO:0000256" key="4">
    <source>
        <dbReference type="ARBA" id="ARBA00012669"/>
    </source>
</evidence>
<evidence type="ECO:0000256" key="3">
    <source>
        <dbReference type="ARBA" id="ARBA00005065"/>
    </source>
</evidence>